<protein>
    <submittedName>
        <fullName evidence="3">Uncharacterized protein</fullName>
    </submittedName>
</protein>
<feature type="region of interest" description="Disordered" evidence="1">
    <location>
        <begin position="30"/>
        <end position="50"/>
    </location>
</feature>
<dbReference type="AlphaFoldDB" id="A0A0J9WGM1"/>
<keyword evidence="2" id="KW-0732">Signal</keyword>
<dbReference type="GeneID" id="28958686"/>
<sequence>MSSSGFLCCIVLCCAELRYAAVHSHPIPFCSQSPKQKLPEFGPSLRKSVP</sequence>
<organism evidence="3 4">
    <name type="scientific">Fusarium oxysporum f. sp. lycopersici (strain 4287 / CBS 123668 / FGSC 9935 / NRRL 34936)</name>
    <name type="common">Fusarium vascular wilt of tomato</name>
    <dbReference type="NCBI Taxonomy" id="426428"/>
    <lineage>
        <taxon>Eukaryota</taxon>
        <taxon>Fungi</taxon>
        <taxon>Dikarya</taxon>
        <taxon>Ascomycota</taxon>
        <taxon>Pezizomycotina</taxon>
        <taxon>Sordariomycetes</taxon>
        <taxon>Hypocreomycetidae</taxon>
        <taxon>Hypocreales</taxon>
        <taxon>Nectriaceae</taxon>
        <taxon>Fusarium</taxon>
        <taxon>Fusarium oxysporum species complex</taxon>
    </lineage>
</organism>
<accession>A0A0J9WGM1</accession>
<evidence type="ECO:0000313" key="4">
    <source>
        <dbReference type="Proteomes" id="UP000009097"/>
    </source>
</evidence>
<dbReference type="VEuPathDB" id="FungiDB:FOXG_17980"/>
<dbReference type="EMBL" id="DS231696">
    <property type="protein sequence ID" value="KNA95271.1"/>
    <property type="molecule type" value="Genomic_DNA"/>
</dbReference>
<gene>
    <name evidence="3" type="ORF">FOXG_17980</name>
</gene>
<reference evidence="3" key="1">
    <citation type="submission" date="2007-04" db="EMBL/GenBank/DDBJ databases">
        <authorList>
            <consortium name="The Broad Institute Genome Sequencing Platform"/>
            <person name="Birren B."/>
            <person name="Lander E."/>
            <person name="Galagan J."/>
            <person name="Nusbaum C."/>
            <person name="Devon K."/>
            <person name="Ma L.-J."/>
            <person name="Jaffe D."/>
            <person name="Butler J."/>
            <person name="Alvarez P."/>
            <person name="Gnerre S."/>
            <person name="Grabherr M."/>
            <person name="Kleber M."/>
            <person name="Mauceli E."/>
            <person name="Brockman W."/>
            <person name="MacCallum I.A."/>
            <person name="Young S."/>
            <person name="LaButti K."/>
            <person name="DeCaprio D."/>
            <person name="Crawford M."/>
            <person name="Koehrsen M."/>
            <person name="Engels R."/>
            <person name="Montgomery P."/>
            <person name="Pearson M."/>
            <person name="Howarth C."/>
            <person name="Larson L."/>
            <person name="White J."/>
            <person name="O'Leary S."/>
            <person name="Kodira C."/>
            <person name="Zeng Q."/>
            <person name="Yandava C."/>
            <person name="Alvarado L."/>
            <person name="Kistler C."/>
            <person name="Shim W.-B."/>
            <person name="Kang S."/>
            <person name="Woloshuk C."/>
        </authorList>
    </citation>
    <scope>NUCLEOTIDE SEQUENCE</scope>
    <source>
        <strain evidence="3">4287</strain>
    </source>
</reference>
<reference evidence="3" key="2">
    <citation type="journal article" date="2010" name="Nature">
        <title>Comparative genomics reveals mobile pathogenicity chromosomes in Fusarium.</title>
        <authorList>
            <person name="Ma L.J."/>
            <person name="van der Does H.C."/>
            <person name="Borkovich K.A."/>
            <person name="Coleman J.J."/>
            <person name="Daboussi M.J."/>
            <person name="Di Pietro A."/>
            <person name="Dufresne M."/>
            <person name="Freitag M."/>
            <person name="Grabherr M."/>
            <person name="Henrissat B."/>
            <person name="Houterman P.M."/>
            <person name="Kang S."/>
            <person name="Shim W.B."/>
            <person name="Woloshuk C."/>
            <person name="Xie X."/>
            <person name="Xu J.R."/>
            <person name="Antoniw J."/>
            <person name="Baker S.E."/>
            <person name="Bluhm B.H."/>
            <person name="Breakspear A."/>
            <person name="Brown D.W."/>
            <person name="Butchko R.A."/>
            <person name="Chapman S."/>
            <person name="Coulson R."/>
            <person name="Coutinho P.M."/>
            <person name="Danchin E.G."/>
            <person name="Diener A."/>
            <person name="Gale L.R."/>
            <person name="Gardiner D.M."/>
            <person name="Goff S."/>
            <person name="Hammond-Kosack K.E."/>
            <person name="Hilburn K."/>
            <person name="Hua-Van A."/>
            <person name="Jonkers W."/>
            <person name="Kazan K."/>
            <person name="Kodira C.D."/>
            <person name="Koehrsen M."/>
            <person name="Kumar L."/>
            <person name="Lee Y.H."/>
            <person name="Li L."/>
            <person name="Manners J.M."/>
            <person name="Miranda-Saavedra D."/>
            <person name="Mukherjee M."/>
            <person name="Park G."/>
            <person name="Park J."/>
            <person name="Park S.Y."/>
            <person name="Proctor R.H."/>
            <person name="Regev A."/>
            <person name="Ruiz-Roldan M.C."/>
            <person name="Sain D."/>
            <person name="Sakthikumar S."/>
            <person name="Sykes S."/>
            <person name="Schwartz D.C."/>
            <person name="Turgeon B.G."/>
            <person name="Wapinski I."/>
            <person name="Yoder O."/>
            <person name="Young S."/>
            <person name="Zeng Q."/>
            <person name="Zhou S."/>
            <person name="Galagan J."/>
            <person name="Cuomo C.A."/>
            <person name="Kistler H.C."/>
            <person name="Rep M."/>
        </authorList>
    </citation>
    <scope>NUCLEOTIDE SEQUENCE [LARGE SCALE GENOMIC DNA]</scope>
    <source>
        <strain evidence="3">4287</strain>
    </source>
</reference>
<proteinExistence type="predicted"/>
<evidence type="ECO:0000313" key="3">
    <source>
        <dbReference type="EMBL" id="KNA95271.1"/>
    </source>
</evidence>
<evidence type="ECO:0000256" key="2">
    <source>
        <dbReference type="SAM" id="SignalP"/>
    </source>
</evidence>
<dbReference type="RefSeq" id="XP_018233317.1">
    <property type="nucleotide sequence ID" value="XM_018398009.1"/>
</dbReference>
<dbReference type="KEGG" id="fox:FOXG_17980"/>
<evidence type="ECO:0000256" key="1">
    <source>
        <dbReference type="SAM" id="MobiDB-lite"/>
    </source>
</evidence>
<name>A0A0J9WGM1_FUSO4</name>
<feature type="signal peptide" evidence="2">
    <location>
        <begin position="1"/>
        <end position="24"/>
    </location>
</feature>
<feature type="chain" id="PRO_5005325363" evidence="2">
    <location>
        <begin position="25"/>
        <end position="50"/>
    </location>
</feature>
<dbReference type="Proteomes" id="UP000009097">
    <property type="component" value="Unassembled WGS sequence"/>
</dbReference>
<dbReference type="OrthoDB" id="10465719at2759"/>